<evidence type="ECO:0000313" key="1">
    <source>
        <dbReference type="EMBL" id="KAI4379480.1"/>
    </source>
</evidence>
<name>A0ACB9RKQ4_9MYRT</name>
<gene>
    <name evidence="1" type="ORF">MLD38_005771</name>
</gene>
<evidence type="ECO:0000313" key="2">
    <source>
        <dbReference type="Proteomes" id="UP001057402"/>
    </source>
</evidence>
<sequence>MAFLRVLVALLAMIGGASASTYTVGDQLGWTVPPAGDVAYKVWAAEKSFDLGDTVVFNWNGTHDVAEVSKVDYDNCTTTNPIGTIQKTSPYSVTLNGNSSRYFICTVSTHCKQGQKVTLSIGGASSIVARAFSTIVVSVLVFAFISHVH</sequence>
<organism evidence="1 2">
    <name type="scientific">Melastoma candidum</name>
    <dbReference type="NCBI Taxonomy" id="119954"/>
    <lineage>
        <taxon>Eukaryota</taxon>
        <taxon>Viridiplantae</taxon>
        <taxon>Streptophyta</taxon>
        <taxon>Embryophyta</taxon>
        <taxon>Tracheophyta</taxon>
        <taxon>Spermatophyta</taxon>
        <taxon>Magnoliopsida</taxon>
        <taxon>eudicotyledons</taxon>
        <taxon>Gunneridae</taxon>
        <taxon>Pentapetalae</taxon>
        <taxon>rosids</taxon>
        <taxon>malvids</taxon>
        <taxon>Myrtales</taxon>
        <taxon>Melastomataceae</taxon>
        <taxon>Melastomatoideae</taxon>
        <taxon>Melastomateae</taxon>
        <taxon>Melastoma</taxon>
    </lineage>
</organism>
<dbReference type="Proteomes" id="UP001057402">
    <property type="component" value="Chromosome 3"/>
</dbReference>
<proteinExistence type="predicted"/>
<accession>A0ACB9RKQ4</accession>
<keyword evidence="2" id="KW-1185">Reference proteome</keyword>
<reference evidence="2" key="1">
    <citation type="journal article" date="2023" name="Front. Plant Sci.">
        <title>Chromosomal-level genome assembly of Melastoma candidum provides insights into trichome evolution.</title>
        <authorList>
            <person name="Zhong Y."/>
            <person name="Wu W."/>
            <person name="Sun C."/>
            <person name="Zou P."/>
            <person name="Liu Y."/>
            <person name="Dai S."/>
            <person name="Zhou R."/>
        </authorList>
    </citation>
    <scope>NUCLEOTIDE SEQUENCE [LARGE SCALE GENOMIC DNA]</scope>
</reference>
<protein>
    <submittedName>
        <fullName evidence="1">Uncharacterized protein</fullName>
    </submittedName>
</protein>
<dbReference type="EMBL" id="CM042882">
    <property type="protein sequence ID" value="KAI4379480.1"/>
    <property type="molecule type" value="Genomic_DNA"/>
</dbReference>
<comment type="caution">
    <text evidence="1">The sequence shown here is derived from an EMBL/GenBank/DDBJ whole genome shotgun (WGS) entry which is preliminary data.</text>
</comment>